<dbReference type="InterPro" id="IPR000182">
    <property type="entry name" value="GNAT_dom"/>
</dbReference>
<dbReference type="Pfam" id="PF13302">
    <property type="entry name" value="Acetyltransf_3"/>
    <property type="match status" value="1"/>
</dbReference>
<dbReference type="SUPFAM" id="SSF55729">
    <property type="entry name" value="Acyl-CoA N-acyltransferases (Nat)"/>
    <property type="match status" value="1"/>
</dbReference>
<proteinExistence type="predicted"/>
<gene>
    <name evidence="2" type="ORF">CBF37_05225</name>
</gene>
<dbReference type="AlphaFoldDB" id="A0A429ZZF3"/>
<protein>
    <recommendedName>
        <fullName evidence="1">N-acetyltransferase domain-containing protein</fullName>
    </recommendedName>
</protein>
<dbReference type="InterPro" id="IPR016181">
    <property type="entry name" value="Acyl_CoA_acyltransferase"/>
</dbReference>
<dbReference type="EMBL" id="NGJS01000005">
    <property type="protein sequence ID" value="RST99373.1"/>
    <property type="molecule type" value="Genomic_DNA"/>
</dbReference>
<accession>A0A429ZZF3</accession>
<organism evidence="2 3">
    <name type="scientific">Vagococcus vulneris</name>
    <dbReference type="NCBI Taxonomy" id="1977869"/>
    <lineage>
        <taxon>Bacteria</taxon>
        <taxon>Bacillati</taxon>
        <taxon>Bacillota</taxon>
        <taxon>Bacilli</taxon>
        <taxon>Lactobacillales</taxon>
        <taxon>Enterococcaceae</taxon>
        <taxon>Vagococcus</taxon>
    </lineage>
</organism>
<name>A0A429ZZF3_9ENTE</name>
<reference evidence="2 3" key="1">
    <citation type="submission" date="2017-05" db="EMBL/GenBank/DDBJ databases">
        <title>Vagococcus spp. assemblies.</title>
        <authorList>
            <person name="Gulvik C.A."/>
        </authorList>
    </citation>
    <scope>NUCLEOTIDE SEQUENCE [LARGE SCALE GENOMIC DNA]</scope>
    <source>
        <strain evidence="2 3">SS1995</strain>
    </source>
</reference>
<keyword evidence="3" id="KW-1185">Reference proteome</keyword>
<comment type="caution">
    <text evidence="2">The sequence shown here is derived from an EMBL/GenBank/DDBJ whole genome shotgun (WGS) entry which is preliminary data.</text>
</comment>
<evidence type="ECO:0000313" key="3">
    <source>
        <dbReference type="Proteomes" id="UP000287857"/>
    </source>
</evidence>
<dbReference type="Proteomes" id="UP000287857">
    <property type="component" value="Unassembled WGS sequence"/>
</dbReference>
<dbReference type="OrthoDB" id="9798081at2"/>
<evidence type="ECO:0000259" key="1">
    <source>
        <dbReference type="Pfam" id="PF13302"/>
    </source>
</evidence>
<dbReference type="Gene3D" id="3.40.630.30">
    <property type="match status" value="1"/>
</dbReference>
<dbReference type="RefSeq" id="WP_125983707.1">
    <property type="nucleotide sequence ID" value="NZ_NGJS01000005.1"/>
</dbReference>
<dbReference type="GO" id="GO:0016747">
    <property type="term" value="F:acyltransferase activity, transferring groups other than amino-acyl groups"/>
    <property type="evidence" value="ECO:0007669"/>
    <property type="project" value="InterPro"/>
</dbReference>
<sequence length="60" mass="6882">MTCVELAFIIHTEFQHKGYGIEAAKAILNYAYGYLNLEEIVAQCDKEIMCRPKSCWIVLV</sequence>
<feature type="domain" description="N-acetyltransferase" evidence="1">
    <location>
        <begin position="4"/>
        <end position="47"/>
    </location>
</feature>
<evidence type="ECO:0000313" key="2">
    <source>
        <dbReference type="EMBL" id="RST99373.1"/>
    </source>
</evidence>